<dbReference type="AlphaFoldDB" id="A0A1Y2HC73"/>
<dbReference type="EMBL" id="MCFL01000050">
    <property type="protein sequence ID" value="ORZ32178.1"/>
    <property type="molecule type" value="Genomic_DNA"/>
</dbReference>
<proteinExistence type="predicted"/>
<keyword evidence="2" id="KW-1185">Reference proteome</keyword>
<sequence length="236" mass="24911">MPLDNVVEDEAPDGDGHVLLVAGKVLVLEFHFFDKQGGETIKAVKFDPAGDPFDAATRAQVETMLLRLLKAGMTEAAVRVVEELLRADHTVSNVAQAPSPSSDDAGALGSKVYRSLVAAWSDMAAGLDASMPVEIHERKIGATVAYFTTPGWQGGVVPAPGPSPGVYTFRLVLGEGGQAQVLANPLSSWGLESELVTVSNMHWSVVLEPPLPVCSATLDAIQASGVQGHYVLQTHF</sequence>
<reference evidence="1 2" key="1">
    <citation type="submission" date="2016-07" db="EMBL/GenBank/DDBJ databases">
        <title>Pervasive Adenine N6-methylation of Active Genes in Fungi.</title>
        <authorList>
            <consortium name="DOE Joint Genome Institute"/>
            <person name="Mondo S.J."/>
            <person name="Dannebaum R.O."/>
            <person name="Kuo R.C."/>
            <person name="Labutti K."/>
            <person name="Haridas S."/>
            <person name="Kuo A."/>
            <person name="Salamov A."/>
            <person name="Ahrendt S.R."/>
            <person name="Lipzen A."/>
            <person name="Sullivan W."/>
            <person name="Andreopoulos W.B."/>
            <person name="Clum A."/>
            <person name="Lindquist E."/>
            <person name="Daum C."/>
            <person name="Ramamoorthy G.K."/>
            <person name="Gryganskyi A."/>
            <person name="Culley D."/>
            <person name="Magnuson J.K."/>
            <person name="James T.Y."/>
            <person name="O'Malley M.A."/>
            <person name="Stajich J.E."/>
            <person name="Spatafora J.W."/>
            <person name="Visel A."/>
            <person name="Grigoriev I.V."/>
        </authorList>
    </citation>
    <scope>NUCLEOTIDE SEQUENCE [LARGE SCALE GENOMIC DNA]</scope>
    <source>
        <strain evidence="1 2">PL171</strain>
    </source>
</reference>
<accession>A0A1Y2HC73</accession>
<organism evidence="1 2">
    <name type="scientific">Catenaria anguillulae PL171</name>
    <dbReference type="NCBI Taxonomy" id="765915"/>
    <lineage>
        <taxon>Eukaryota</taxon>
        <taxon>Fungi</taxon>
        <taxon>Fungi incertae sedis</taxon>
        <taxon>Blastocladiomycota</taxon>
        <taxon>Blastocladiomycetes</taxon>
        <taxon>Blastocladiales</taxon>
        <taxon>Catenariaceae</taxon>
        <taxon>Catenaria</taxon>
    </lineage>
</organism>
<comment type="caution">
    <text evidence="1">The sequence shown here is derived from an EMBL/GenBank/DDBJ whole genome shotgun (WGS) entry which is preliminary data.</text>
</comment>
<protein>
    <submittedName>
        <fullName evidence="1">Uncharacterized protein</fullName>
    </submittedName>
</protein>
<evidence type="ECO:0000313" key="2">
    <source>
        <dbReference type="Proteomes" id="UP000193411"/>
    </source>
</evidence>
<dbReference type="Proteomes" id="UP000193411">
    <property type="component" value="Unassembled WGS sequence"/>
</dbReference>
<evidence type="ECO:0000313" key="1">
    <source>
        <dbReference type="EMBL" id="ORZ32178.1"/>
    </source>
</evidence>
<name>A0A1Y2HC73_9FUNG</name>
<gene>
    <name evidence="1" type="ORF">BCR44DRAFT_38985</name>
</gene>